<evidence type="ECO:0000259" key="8">
    <source>
        <dbReference type="Pfam" id="PF03543"/>
    </source>
</evidence>
<name>A0ABD7F2B1_AERJA</name>
<dbReference type="Pfam" id="PF03543">
    <property type="entry name" value="Peptidase_C58"/>
    <property type="match status" value="1"/>
</dbReference>
<dbReference type="Proteomes" id="UP000679312">
    <property type="component" value="Chromosome"/>
</dbReference>
<dbReference type="NCBIfam" id="TIGR01586">
    <property type="entry name" value="yopT_cys_prot"/>
    <property type="match status" value="1"/>
</dbReference>
<dbReference type="PRINTS" id="PR01376">
    <property type="entry name" value="BACSURFANTGN"/>
</dbReference>
<dbReference type="GO" id="GO:0008234">
    <property type="term" value="F:cysteine-type peptidase activity"/>
    <property type="evidence" value="ECO:0007669"/>
    <property type="project" value="UniProtKB-KW"/>
</dbReference>
<dbReference type="GO" id="GO:0005576">
    <property type="term" value="C:extracellular region"/>
    <property type="evidence" value="ECO:0007669"/>
    <property type="project" value="UniProtKB-SubCell"/>
</dbReference>
<dbReference type="GO" id="GO:0006508">
    <property type="term" value="P:proteolysis"/>
    <property type="evidence" value="ECO:0007669"/>
    <property type="project" value="UniProtKB-KW"/>
</dbReference>
<evidence type="ECO:0000256" key="5">
    <source>
        <dbReference type="ARBA" id="ARBA00022807"/>
    </source>
</evidence>
<keyword evidence="6" id="KW-0843">Virulence</keyword>
<protein>
    <submittedName>
        <fullName evidence="9">YopT-type cysteine protease domain-containing protein</fullName>
    </submittedName>
</protein>
<gene>
    <name evidence="9" type="ORF">HQ399_00555</name>
</gene>
<dbReference type="InterPro" id="IPR038765">
    <property type="entry name" value="Papain-like_cys_pep_sf"/>
</dbReference>
<organism evidence="9 10">
    <name type="scientific">Aeromonas jandaei</name>
    <dbReference type="NCBI Taxonomy" id="650"/>
    <lineage>
        <taxon>Bacteria</taxon>
        <taxon>Pseudomonadati</taxon>
        <taxon>Pseudomonadota</taxon>
        <taxon>Gammaproteobacteria</taxon>
        <taxon>Aeromonadales</taxon>
        <taxon>Aeromonadaceae</taxon>
        <taxon>Aeromonas</taxon>
    </lineage>
</organism>
<evidence type="ECO:0000313" key="9">
    <source>
        <dbReference type="EMBL" id="QWL64570.1"/>
    </source>
</evidence>
<evidence type="ECO:0000256" key="2">
    <source>
        <dbReference type="ARBA" id="ARBA00022525"/>
    </source>
</evidence>
<comment type="subcellular location">
    <subcellularLocation>
        <location evidence="1">Secreted</location>
    </subcellularLocation>
</comment>
<dbReference type="InterPro" id="IPR003951">
    <property type="entry name" value="Peptidase_C58"/>
</dbReference>
<keyword evidence="3 9" id="KW-0645">Protease</keyword>
<dbReference type="InterPro" id="IPR006473">
    <property type="entry name" value="Peptidase_C58_Yopt"/>
</dbReference>
<feature type="region of interest" description="Disordered" evidence="7">
    <location>
        <begin position="1"/>
        <end position="33"/>
    </location>
</feature>
<evidence type="ECO:0000256" key="7">
    <source>
        <dbReference type="SAM" id="MobiDB-lite"/>
    </source>
</evidence>
<evidence type="ECO:0000256" key="4">
    <source>
        <dbReference type="ARBA" id="ARBA00022801"/>
    </source>
</evidence>
<proteinExistence type="predicted"/>
<evidence type="ECO:0000256" key="6">
    <source>
        <dbReference type="ARBA" id="ARBA00023026"/>
    </source>
</evidence>
<evidence type="ECO:0000256" key="3">
    <source>
        <dbReference type="ARBA" id="ARBA00022670"/>
    </source>
</evidence>
<feature type="compositionally biased region" description="Low complexity" evidence="7">
    <location>
        <begin position="1"/>
        <end position="18"/>
    </location>
</feature>
<dbReference type="EMBL" id="CP053881">
    <property type="protein sequence ID" value="QWL64570.1"/>
    <property type="molecule type" value="Genomic_DNA"/>
</dbReference>
<keyword evidence="4" id="KW-0378">Hydrolase</keyword>
<feature type="domain" description="Peptidase C58 YopT-type" evidence="8">
    <location>
        <begin position="103"/>
        <end position="316"/>
    </location>
</feature>
<dbReference type="CDD" id="cd20498">
    <property type="entry name" value="C58_YopT"/>
    <property type="match status" value="1"/>
</dbReference>
<sequence length="320" mass="35109">MTITSISQSQHTSGTSISAPINPTNVPRHDGPLAKRDLQSITERPGLLARFSAAVQHNLPGRSLLDRQLTSDGKPNPTSAFRFSMIKDRLIHLGVRLFLGTVRDSVPQHGGSVTFKFAQTKGAFLGEIMKHGDTSGGVCESISAHWISSHAKGDSLFNQLYTGGQKGQFQIDTLVSIKQLQMDGMQEHVDQAQVTSNWLTDHNLVPRMSKSGYPMPPVSGQTGSQGPEQLVAAILDTRGESAEYKKISFSGKMAGHTVAAHVDEQQGVTFFDPNFGEFHFPDKEQFKNWFTNAFWPGSKYNLEIGLGQEFEVYNFKGADV</sequence>
<accession>A0ABD7F2B1</accession>
<keyword evidence="5" id="KW-0788">Thiol protease</keyword>
<dbReference type="AlphaFoldDB" id="A0ABD7F2B1"/>
<keyword evidence="2" id="KW-0964">Secreted</keyword>
<evidence type="ECO:0000313" key="10">
    <source>
        <dbReference type="Proteomes" id="UP000679312"/>
    </source>
</evidence>
<dbReference type="Gene3D" id="3.90.70.20">
    <property type="match status" value="1"/>
</dbReference>
<reference evidence="9 10" key="1">
    <citation type="journal article" date="2021" name="Front. Microbiol.">
        <title>Prevalence and Genetic Analysis of Chromosomal mcr-3/7 in Aeromonas From U.S. Animal-Derived Samples.</title>
        <authorList>
            <person name="Wang Y."/>
            <person name="Hou N."/>
            <person name="Rasooly R."/>
            <person name="Gu Y."/>
            <person name="He X."/>
        </authorList>
    </citation>
    <scope>NUCLEOTIDE SEQUENCE [LARGE SCALE GENOMIC DNA]</scope>
    <source>
        <strain evidence="9 10">4608</strain>
    </source>
</reference>
<dbReference type="SUPFAM" id="SSF54001">
    <property type="entry name" value="Cysteine proteinases"/>
    <property type="match status" value="1"/>
</dbReference>
<evidence type="ECO:0000256" key="1">
    <source>
        <dbReference type="ARBA" id="ARBA00004613"/>
    </source>
</evidence>